<proteinExistence type="predicted"/>
<accession>A0A803NH63</accession>
<feature type="compositionally biased region" description="Acidic residues" evidence="1">
    <location>
        <begin position="1"/>
        <end position="21"/>
    </location>
</feature>
<reference evidence="2" key="2">
    <citation type="submission" date="2021-03" db="UniProtKB">
        <authorList>
            <consortium name="EnsemblPlants"/>
        </authorList>
    </citation>
    <scope>IDENTIFICATION</scope>
</reference>
<dbReference type="AlphaFoldDB" id="A0A803NH63"/>
<dbReference type="EMBL" id="UZAU01000032">
    <property type="status" value="NOT_ANNOTATED_CDS"/>
    <property type="molecule type" value="Genomic_DNA"/>
</dbReference>
<evidence type="ECO:0000256" key="1">
    <source>
        <dbReference type="SAM" id="MobiDB-lite"/>
    </source>
</evidence>
<dbReference type="Gramene" id="evm.model.01.1463">
    <property type="protein sequence ID" value="cds.evm.model.01.1463"/>
    <property type="gene ID" value="evm.TU.01.1463"/>
</dbReference>
<keyword evidence="3" id="KW-1185">Reference proteome</keyword>
<reference evidence="2" key="1">
    <citation type="submission" date="2018-11" db="EMBL/GenBank/DDBJ databases">
        <authorList>
            <person name="Grassa J C."/>
        </authorList>
    </citation>
    <scope>NUCLEOTIDE SEQUENCE [LARGE SCALE GENOMIC DNA]</scope>
</reference>
<sequence>MAGVDYTDEEFDEAEPSEYQEAEGPIWVPPPSELTKRCLRNLDKKATSRGYGFPRSGATSGLAAGAFCTLEGIVHWELVDGLLPEED</sequence>
<name>A0A803NH63_CANSA</name>
<dbReference type="Proteomes" id="UP000596661">
    <property type="component" value="Chromosome 1"/>
</dbReference>
<organism evidence="2 3">
    <name type="scientific">Cannabis sativa</name>
    <name type="common">Hemp</name>
    <name type="synonym">Marijuana</name>
    <dbReference type="NCBI Taxonomy" id="3483"/>
    <lineage>
        <taxon>Eukaryota</taxon>
        <taxon>Viridiplantae</taxon>
        <taxon>Streptophyta</taxon>
        <taxon>Embryophyta</taxon>
        <taxon>Tracheophyta</taxon>
        <taxon>Spermatophyta</taxon>
        <taxon>Magnoliopsida</taxon>
        <taxon>eudicotyledons</taxon>
        <taxon>Gunneridae</taxon>
        <taxon>Pentapetalae</taxon>
        <taxon>rosids</taxon>
        <taxon>fabids</taxon>
        <taxon>Rosales</taxon>
        <taxon>Cannabaceae</taxon>
        <taxon>Cannabis</taxon>
    </lineage>
</organism>
<protein>
    <submittedName>
        <fullName evidence="2">Uncharacterized protein</fullName>
    </submittedName>
</protein>
<evidence type="ECO:0000313" key="3">
    <source>
        <dbReference type="Proteomes" id="UP000596661"/>
    </source>
</evidence>
<dbReference type="EnsemblPlants" id="evm.model.01.1463">
    <property type="protein sequence ID" value="cds.evm.model.01.1463"/>
    <property type="gene ID" value="evm.TU.01.1463"/>
</dbReference>
<feature type="region of interest" description="Disordered" evidence="1">
    <location>
        <begin position="1"/>
        <end position="27"/>
    </location>
</feature>
<evidence type="ECO:0000313" key="2">
    <source>
        <dbReference type="EnsemblPlants" id="cds.evm.model.01.1463"/>
    </source>
</evidence>